<reference evidence="1 2" key="1">
    <citation type="journal article" date="2019" name="Commun. Biol.">
        <title>The bagworm genome reveals a unique fibroin gene that provides high tensile strength.</title>
        <authorList>
            <person name="Kono N."/>
            <person name="Nakamura H."/>
            <person name="Ohtoshi R."/>
            <person name="Tomita M."/>
            <person name="Numata K."/>
            <person name="Arakawa K."/>
        </authorList>
    </citation>
    <scope>NUCLEOTIDE SEQUENCE [LARGE SCALE GENOMIC DNA]</scope>
</reference>
<gene>
    <name evidence="1" type="ORF">EVAR_82608_1</name>
</gene>
<organism evidence="1 2">
    <name type="scientific">Eumeta variegata</name>
    <name type="common">Bagworm moth</name>
    <name type="synonym">Eumeta japonica</name>
    <dbReference type="NCBI Taxonomy" id="151549"/>
    <lineage>
        <taxon>Eukaryota</taxon>
        <taxon>Metazoa</taxon>
        <taxon>Ecdysozoa</taxon>
        <taxon>Arthropoda</taxon>
        <taxon>Hexapoda</taxon>
        <taxon>Insecta</taxon>
        <taxon>Pterygota</taxon>
        <taxon>Neoptera</taxon>
        <taxon>Endopterygota</taxon>
        <taxon>Lepidoptera</taxon>
        <taxon>Glossata</taxon>
        <taxon>Ditrysia</taxon>
        <taxon>Tineoidea</taxon>
        <taxon>Psychidae</taxon>
        <taxon>Oiketicinae</taxon>
        <taxon>Eumeta</taxon>
    </lineage>
</organism>
<keyword evidence="2" id="KW-1185">Reference proteome</keyword>
<dbReference type="EMBL" id="BGZK01000724">
    <property type="protein sequence ID" value="GBP57971.1"/>
    <property type="molecule type" value="Genomic_DNA"/>
</dbReference>
<name>A0A4C1X2N9_EUMVA</name>
<evidence type="ECO:0000313" key="1">
    <source>
        <dbReference type="EMBL" id="GBP57971.1"/>
    </source>
</evidence>
<evidence type="ECO:0000313" key="2">
    <source>
        <dbReference type="Proteomes" id="UP000299102"/>
    </source>
</evidence>
<comment type="caution">
    <text evidence="1">The sequence shown here is derived from an EMBL/GenBank/DDBJ whole genome shotgun (WGS) entry which is preliminary data.</text>
</comment>
<proteinExistence type="predicted"/>
<dbReference type="AlphaFoldDB" id="A0A4C1X2N9"/>
<accession>A0A4C1X2N9</accession>
<dbReference type="Proteomes" id="UP000299102">
    <property type="component" value="Unassembled WGS sequence"/>
</dbReference>
<protein>
    <submittedName>
        <fullName evidence="1">Uncharacterized protein</fullName>
    </submittedName>
</protein>
<sequence length="112" mass="12152">MWSDLDKPIVFLLILEAELYLFWRRSAVESPIAMRITPALNEGIEVLGGGSGASGLRRVAAIQIHSIVMLRKPQAGAAQRGSSERGGRGPAIPLRNLAIARSCGKLYSKIFH</sequence>